<dbReference type="Gene3D" id="1.10.1300.10">
    <property type="entry name" value="3'5'-cyclic nucleotide phosphodiesterase, catalytic domain"/>
    <property type="match status" value="1"/>
</dbReference>
<accession>A0A6F9DMS8</accession>
<sequence length="1150" mass="129568">MWDVAVEYGMCFTVLMGGVCLITNTASIMSKSLFKIYLTQNTTACRCSRQSQETVYLVPQKEYFENNITSSHMNAGCMHLRQRKVPIAKANNISETVKKQETEKESIDCHHSTSDKQDFSGFNNMFLIYLLLISCMLENFGIVWLGLHSQSEATFPSCCNASSSSVDCFSYSHGIILHKHYLPSFLCTLALCAFTTFPISVILTKHCYSRWPRCLLSSIIFVFSIVMSRCFAFFLLPSLLRDKAYNFIIERLLSTWLVCFFMCLGVRFSRSTSPKASVQRTIQTIGDFHACSDPDHNLPAPMHHIAPQDEFTAKTNFMAKPPKRTIRRSLSDLALTSDSFMPCVVLMKKQTANVYKTHTNIGTMPRPARVRRRASLDVIKENNNVKDATKWSNMMARRRTSLPAILASSKRKAVMSSVLVDTATLVDVQSKLEDLSKDPSNANDVIKKLQELLRPYKTDHIKPRQVVWLHDSTTDGSDEDSGCVSPRHLGKRSVRRSDWPGTQRDIFSTTTTATGLPTEEPAPEKPKRLPKVAKDKTPINSPFESRGSSPTCDGPISTGMGRRKTFPYIPGHVTQSFFAPNSVNTEKQLASAGYGSYDTEVPTTRILAVRSKSVNEADGGERSPTEITLTPPSDVNELPSVLPPFCEILEEDERCHSNLDDDEGNLLFDDYQGAVLETVYNWNFQIFELSDQTPCVLSQMAFKLFQDTGLFDTFRIPKKEFVQYMVELERGYQLIPYHNRIHAADVLHGCWFLSTQDIPGFQDYYPLFSSDSSDSDSGTGTSQTRHVNNIGHGSLAQAIPALELMSLYLAAAMHDYDHPGRTNAFLVETRDPLAILYNDRSVLENHHASASWELLYSNKNFDFLQNLTTAEWKRLRFLIVEAILATDLKKHFEILSQFTAKSQRPHPPSEDDSDSNTLKKSGINWSADEDRLLVCQMVIKLADIGGPAKLRDLHITWTKAICEEFFIQGDKERELGVPVSPFMDRNKPQVAELQRTFINNLIKPIVTGMHKTGILAGAVADEGDDAMESGQSPKKSLLLEQLKENLNFWKSNNFTSGQEEMEEAFKLALPVDLKLPRRDMDRSQTAIVHPQPIRPRYRASGTQMANENDDVFESRLNERLPDVIDTSSSFSSPIAETVVHPNALQRQTHK</sequence>
<dbReference type="AlphaFoldDB" id="A0A6F9DMS8"/>
<dbReference type="EMBL" id="LR788875">
    <property type="protein sequence ID" value="CAB3264737.1"/>
    <property type="molecule type" value="mRNA"/>
</dbReference>
<feature type="transmembrane region" description="Helical" evidence="5">
    <location>
        <begin position="181"/>
        <end position="203"/>
    </location>
</feature>
<dbReference type="InterPro" id="IPR023174">
    <property type="entry name" value="PDEase_CS"/>
</dbReference>
<evidence type="ECO:0000256" key="4">
    <source>
        <dbReference type="SAM" id="MobiDB-lite"/>
    </source>
</evidence>
<dbReference type="InterPro" id="IPR003607">
    <property type="entry name" value="HD/PDEase_dom"/>
</dbReference>
<dbReference type="PROSITE" id="PS51845">
    <property type="entry name" value="PDEASE_I_2"/>
    <property type="match status" value="1"/>
</dbReference>
<evidence type="ECO:0000256" key="1">
    <source>
        <dbReference type="ARBA" id="ARBA00022723"/>
    </source>
</evidence>
<comment type="cofactor">
    <cofactor evidence="3">
        <name>a divalent metal cation</name>
        <dbReference type="ChEBI" id="CHEBI:60240"/>
    </cofactor>
    <text evidence="3">Binds 2 divalent metal cations per subunit. Site 1 may preferentially bind zinc ions, while site 2 has a preference for magnesium and/or manganese ions.</text>
</comment>
<evidence type="ECO:0000256" key="5">
    <source>
        <dbReference type="SAM" id="Phobius"/>
    </source>
</evidence>
<keyword evidence="5" id="KW-0472">Membrane</keyword>
<keyword evidence="1 3" id="KW-0479">Metal-binding</keyword>
<evidence type="ECO:0000313" key="7">
    <source>
        <dbReference type="EMBL" id="CAB3264737.1"/>
    </source>
</evidence>
<feature type="transmembrane region" description="Helical" evidence="5">
    <location>
        <begin position="126"/>
        <end position="147"/>
    </location>
</feature>
<dbReference type="PROSITE" id="PS00126">
    <property type="entry name" value="PDEASE_I_1"/>
    <property type="match status" value="1"/>
</dbReference>
<evidence type="ECO:0000256" key="3">
    <source>
        <dbReference type="RuleBase" id="RU363067"/>
    </source>
</evidence>
<name>A0A6F9DMS8_9ASCI</name>
<dbReference type="CDD" id="cd00077">
    <property type="entry name" value="HDc"/>
    <property type="match status" value="1"/>
</dbReference>
<protein>
    <recommendedName>
        <fullName evidence="3">Phosphodiesterase</fullName>
        <ecNumber evidence="3">3.1.4.-</ecNumber>
    </recommendedName>
</protein>
<feature type="transmembrane region" description="Helical" evidence="5">
    <location>
        <begin position="215"/>
        <end position="236"/>
    </location>
</feature>
<dbReference type="Pfam" id="PF00233">
    <property type="entry name" value="PDEase_I"/>
    <property type="match status" value="1"/>
</dbReference>
<dbReference type="PANTHER" id="PTHR11347">
    <property type="entry name" value="CYCLIC NUCLEOTIDE PHOSPHODIESTERASE"/>
    <property type="match status" value="1"/>
</dbReference>
<keyword evidence="5" id="KW-0812">Transmembrane</keyword>
<feature type="domain" description="PDEase" evidence="6">
    <location>
        <begin position="659"/>
        <end position="1056"/>
    </location>
</feature>
<feature type="compositionally biased region" description="Basic and acidic residues" evidence="4">
    <location>
        <begin position="614"/>
        <end position="624"/>
    </location>
</feature>
<feature type="compositionally biased region" description="Basic and acidic residues" evidence="4">
    <location>
        <begin position="522"/>
        <end position="537"/>
    </location>
</feature>
<dbReference type="SUPFAM" id="SSF109604">
    <property type="entry name" value="HD-domain/PDEase-like"/>
    <property type="match status" value="1"/>
</dbReference>
<evidence type="ECO:0000259" key="6">
    <source>
        <dbReference type="PROSITE" id="PS51845"/>
    </source>
</evidence>
<feature type="compositionally biased region" description="Low complexity" evidence="4">
    <location>
        <begin position="509"/>
        <end position="519"/>
    </location>
</feature>
<dbReference type="GO" id="GO:0046872">
    <property type="term" value="F:metal ion binding"/>
    <property type="evidence" value="ECO:0007669"/>
    <property type="project" value="UniProtKB-KW"/>
</dbReference>
<keyword evidence="2 3" id="KW-0378">Hydrolase</keyword>
<evidence type="ECO:0000256" key="2">
    <source>
        <dbReference type="ARBA" id="ARBA00022801"/>
    </source>
</evidence>
<dbReference type="InterPro" id="IPR036971">
    <property type="entry name" value="PDEase_catalytic_dom_sf"/>
</dbReference>
<feature type="region of interest" description="Disordered" evidence="4">
    <location>
        <begin position="614"/>
        <end position="634"/>
    </location>
</feature>
<gene>
    <name evidence="7" type="primary">Pde3a</name>
</gene>
<feature type="compositionally biased region" description="Polar residues" evidence="4">
    <location>
        <begin position="538"/>
        <end position="551"/>
    </location>
</feature>
<feature type="region of interest" description="Disordered" evidence="4">
    <location>
        <begin position="899"/>
        <end position="920"/>
    </location>
</feature>
<dbReference type="GO" id="GO:0007165">
    <property type="term" value="P:signal transduction"/>
    <property type="evidence" value="ECO:0007669"/>
    <property type="project" value="InterPro"/>
</dbReference>
<feature type="region of interest" description="Disordered" evidence="4">
    <location>
        <begin position="473"/>
        <end position="557"/>
    </location>
</feature>
<reference evidence="7" key="1">
    <citation type="submission" date="2020-04" db="EMBL/GenBank/DDBJ databases">
        <authorList>
            <person name="Neveu A P."/>
        </authorList>
    </citation>
    <scope>NUCLEOTIDE SEQUENCE</scope>
    <source>
        <tissue evidence="7">Whole embryo</tissue>
    </source>
</reference>
<organism evidence="7">
    <name type="scientific">Phallusia mammillata</name>
    <dbReference type="NCBI Taxonomy" id="59560"/>
    <lineage>
        <taxon>Eukaryota</taxon>
        <taxon>Metazoa</taxon>
        <taxon>Chordata</taxon>
        <taxon>Tunicata</taxon>
        <taxon>Ascidiacea</taxon>
        <taxon>Phlebobranchia</taxon>
        <taxon>Ascidiidae</taxon>
        <taxon>Phallusia</taxon>
    </lineage>
</organism>
<feature type="transmembrane region" description="Helical" evidence="5">
    <location>
        <begin position="6"/>
        <end position="26"/>
    </location>
</feature>
<dbReference type="InterPro" id="IPR002073">
    <property type="entry name" value="PDEase_catalytic_dom"/>
</dbReference>
<comment type="similarity">
    <text evidence="3">Belongs to the cyclic nucleotide phosphodiesterase family.</text>
</comment>
<keyword evidence="5" id="KW-1133">Transmembrane helix</keyword>
<dbReference type="EC" id="3.1.4.-" evidence="3"/>
<proteinExistence type="evidence at transcript level"/>
<dbReference type="GO" id="GO:0004114">
    <property type="term" value="F:3',5'-cyclic-nucleotide phosphodiesterase activity"/>
    <property type="evidence" value="ECO:0007669"/>
    <property type="project" value="InterPro"/>
</dbReference>